<comment type="cofactor">
    <cofactor evidence="8">
        <name>Mg(2+)</name>
        <dbReference type="ChEBI" id="CHEBI:18420"/>
    </cofactor>
</comment>
<dbReference type="Pfam" id="PF01926">
    <property type="entry name" value="MMR_HSR1"/>
    <property type="match status" value="1"/>
</dbReference>
<dbReference type="HAMAP" id="MF_00900">
    <property type="entry name" value="GTPase_HflX"/>
    <property type="match status" value="1"/>
</dbReference>
<feature type="domain" description="Hflx-type G" evidence="9">
    <location>
        <begin position="279"/>
        <end position="444"/>
    </location>
</feature>
<dbReference type="InterPro" id="IPR032305">
    <property type="entry name" value="GTP-bd_M"/>
</dbReference>
<dbReference type="Proteomes" id="UP000247409">
    <property type="component" value="Unassembled WGS sequence"/>
</dbReference>
<dbReference type="GO" id="GO:0005525">
    <property type="term" value="F:GTP binding"/>
    <property type="evidence" value="ECO:0007669"/>
    <property type="project" value="UniProtKB-KW"/>
</dbReference>
<evidence type="ECO:0000256" key="4">
    <source>
        <dbReference type="ARBA" id="ARBA00022741"/>
    </source>
</evidence>
<dbReference type="STRING" id="448386.A0A2V3IVC2"/>
<organism evidence="10 11">
    <name type="scientific">Gracilariopsis chorda</name>
    <dbReference type="NCBI Taxonomy" id="448386"/>
    <lineage>
        <taxon>Eukaryota</taxon>
        <taxon>Rhodophyta</taxon>
        <taxon>Florideophyceae</taxon>
        <taxon>Rhodymeniophycidae</taxon>
        <taxon>Gracilariales</taxon>
        <taxon>Gracilariaceae</taxon>
        <taxon>Gracilariopsis</taxon>
    </lineage>
</organism>
<dbReference type="OrthoDB" id="10268034at2759"/>
<dbReference type="GO" id="GO:0005737">
    <property type="term" value="C:cytoplasm"/>
    <property type="evidence" value="ECO:0007669"/>
    <property type="project" value="UniProtKB-SubCell"/>
</dbReference>
<evidence type="ECO:0000256" key="8">
    <source>
        <dbReference type="PIRSR" id="PIRSR006809-2"/>
    </source>
</evidence>
<dbReference type="Gene3D" id="6.10.250.2860">
    <property type="match status" value="1"/>
</dbReference>
<dbReference type="SUPFAM" id="SSF52540">
    <property type="entry name" value="P-loop containing nucleoside triphosphate hydrolases"/>
    <property type="match status" value="1"/>
</dbReference>
<sequence length="444" mass="48670">MEQQTAFVSPFTARCPSLLRNELSSFRPSVRALRPPSAGAARVSHDKRAIRMSEGRRESAEERLSLRVRREQERELCVLVGVDVTARDAQRRLFSIDESLQELTRLAETAGMRVVSVVTQQLAVPFNSTYIGTGKVVEVRQQMESVGCHTCIFDVELSPAQQRTLEREFGGEARGIKVLDRTALILDIFAQHAATREGQLQVELALYQYRLPRLTRMWTHLERQSGAGGVGLRGPGETQLEVDRRMINSRVNKLKKQLESVRAHRTRARQARKRNVGLPVVALIGYTNSGKSSLLNALSGADALAANALFATLDPTTRRAKLDGLKLSPEVLLTDTVGFVQNLPTQLVAAFRATLEEVVDADMLVHVVDGSEDMQVLKSKMEAVERVVEQIGAGGKPTVVAVNKADLVAAEGVAKVKEAIEGGSTWESVVVSAKTGRDWTSSGL</sequence>
<evidence type="ECO:0000256" key="6">
    <source>
        <dbReference type="ARBA" id="ARBA00023134"/>
    </source>
</evidence>
<evidence type="ECO:0000259" key="9">
    <source>
        <dbReference type="PROSITE" id="PS51705"/>
    </source>
</evidence>
<dbReference type="Pfam" id="PF13167">
    <property type="entry name" value="GTP-bdg_N"/>
    <property type="match status" value="1"/>
</dbReference>
<evidence type="ECO:0000313" key="11">
    <source>
        <dbReference type="Proteomes" id="UP000247409"/>
    </source>
</evidence>
<reference evidence="10 11" key="1">
    <citation type="journal article" date="2018" name="Mol. Biol. Evol.">
        <title>Analysis of the draft genome of the red seaweed Gracilariopsis chorda provides insights into genome size evolution in Rhodophyta.</title>
        <authorList>
            <person name="Lee J."/>
            <person name="Yang E.C."/>
            <person name="Graf L."/>
            <person name="Yang J.H."/>
            <person name="Qiu H."/>
            <person name="Zel Zion U."/>
            <person name="Chan C.X."/>
            <person name="Stephens T.G."/>
            <person name="Weber A.P.M."/>
            <person name="Boo G.H."/>
            <person name="Boo S.M."/>
            <person name="Kim K.M."/>
            <person name="Shin Y."/>
            <person name="Jung M."/>
            <person name="Lee S.J."/>
            <person name="Yim H.S."/>
            <person name="Lee J.H."/>
            <person name="Bhattacharya D."/>
            <person name="Yoon H.S."/>
        </authorList>
    </citation>
    <scope>NUCLEOTIDE SEQUENCE [LARGE SCALE GENOMIC DNA]</scope>
    <source>
        <strain evidence="10 11">SKKU-2015</strain>
        <tissue evidence="10">Whole body</tissue>
    </source>
</reference>
<accession>A0A2V3IVC2</accession>
<feature type="binding site" evidence="7">
    <location>
        <begin position="432"/>
        <end position="434"/>
    </location>
    <ligand>
        <name>GTP</name>
        <dbReference type="ChEBI" id="CHEBI:37565"/>
    </ligand>
</feature>
<feature type="binding site" evidence="8">
    <location>
        <position position="312"/>
    </location>
    <ligand>
        <name>Mg(2+)</name>
        <dbReference type="ChEBI" id="CHEBI:18420"/>
    </ligand>
</feature>
<protein>
    <submittedName>
        <fullName evidence="10">GTPase HflX</fullName>
    </submittedName>
</protein>
<keyword evidence="11" id="KW-1185">Reference proteome</keyword>
<dbReference type="PANTHER" id="PTHR10229">
    <property type="entry name" value="GTP-BINDING PROTEIN HFLX"/>
    <property type="match status" value="1"/>
</dbReference>
<keyword evidence="5 8" id="KW-0460">Magnesium</keyword>
<feature type="binding site" evidence="8">
    <location>
        <position position="292"/>
    </location>
    <ligand>
        <name>Mg(2+)</name>
        <dbReference type="ChEBI" id="CHEBI:18420"/>
    </ligand>
</feature>
<evidence type="ECO:0000256" key="3">
    <source>
        <dbReference type="ARBA" id="ARBA00022723"/>
    </source>
</evidence>
<feature type="binding site" evidence="7">
    <location>
        <begin position="310"/>
        <end position="314"/>
    </location>
    <ligand>
        <name>GTP</name>
        <dbReference type="ChEBI" id="CHEBI:37565"/>
    </ligand>
</feature>
<dbReference type="InterPro" id="IPR006073">
    <property type="entry name" value="GTP-bd"/>
</dbReference>
<keyword evidence="2" id="KW-0963">Cytoplasm</keyword>
<dbReference type="FunFam" id="3.40.50.11060:FF:000001">
    <property type="entry name" value="GTPase HflX"/>
    <property type="match status" value="1"/>
</dbReference>
<keyword evidence="4 7" id="KW-0547">Nucleotide-binding</keyword>
<dbReference type="EMBL" id="NBIV01000055">
    <property type="protein sequence ID" value="PXF45657.1"/>
    <property type="molecule type" value="Genomic_DNA"/>
</dbReference>
<evidence type="ECO:0000256" key="7">
    <source>
        <dbReference type="PIRSR" id="PIRSR006809-1"/>
    </source>
</evidence>
<dbReference type="InterPro" id="IPR025121">
    <property type="entry name" value="GTPase_HflX_N"/>
</dbReference>
<dbReference type="InterPro" id="IPR030394">
    <property type="entry name" value="G_HFLX_dom"/>
</dbReference>
<dbReference type="NCBIfam" id="TIGR03156">
    <property type="entry name" value="GTP_HflX"/>
    <property type="match status" value="1"/>
</dbReference>
<dbReference type="GO" id="GO:0046872">
    <property type="term" value="F:metal ion binding"/>
    <property type="evidence" value="ECO:0007669"/>
    <property type="project" value="UniProtKB-KW"/>
</dbReference>
<evidence type="ECO:0000256" key="2">
    <source>
        <dbReference type="ARBA" id="ARBA00022490"/>
    </source>
</evidence>
<dbReference type="AlphaFoldDB" id="A0A2V3IVC2"/>
<proteinExistence type="inferred from homology"/>
<feature type="binding site" evidence="7">
    <location>
        <begin position="335"/>
        <end position="338"/>
    </location>
    <ligand>
        <name>GTP</name>
        <dbReference type="ChEBI" id="CHEBI:37565"/>
    </ligand>
</feature>
<gene>
    <name evidence="10" type="ORF">BWQ96_04561</name>
</gene>
<keyword evidence="3 8" id="KW-0479">Metal-binding</keyword>
<dbReference type="InterPro" id="IPR016496">
    <property type="entry name" value="GTPase_HflX"/>
</dbReference>
<comment type="subcellular location">
    <subcellularLocation>
        <location evidence="1">Cytoplasm</location>
    </subcellularLocation>
</comment>
<comment type="caution">
    <text evidence="10">The sequence shown here is derived from an EMBL/GenBank/DDBJ whole genome shotgun (WGS) entry which is preliminary data.</text>
</comment>
<dbReference type="GO" id="GO:0043022">
    <property type="term" value="F:ribosome binding"/>
    <property type="evidence" value="ECO:0007669"/>
    <property type="project" value="TreeGrafter"/>
</dbReference>
<evidence type="ECO:0000256" key="1">
    <source>
        <dbReference type="ARBA" id="ARBA00004496"/>
    </source>
</evidence>
<dbReference type="CDD" id="cd01878">
    <property type="entry name" value="HflX"/>
    <property type="match status" value="1"/>
</dbReference>
<feature type="binding site" evidence="7">
    <location>
        <begin position="285"/>
        <end position="292"/>
    </location>
    <ligand>
        <name>GTP</name>
        <dbReference type="ChEBI" id="CHEBI:37565"/>
    </ligand>
</feature>
<evidence type="ECO:0000313" key="10">
    <source>
        <dbReference type="EMBL" id="PXF45657.1"/>
    </source>
</evidence>
<dbReference type="PIRSF" id="PIRSF006809">
    <property type="entry name" value="GTP-binding_hflX_prd"/>
    <property type="match status" value="1"/>
</dbReference>
<evidence type="ECO:0000256" key="5">
    <source>
        <dbReference type="ARBA" id="ARBA00022842"/>
    </source>
</evidence>
<name>A0A2V3IVC2_9FLOR</name>
<feature type="binding site" evidence="7">
    <location>
        <begin position="403"/>
        <end position="406"/>
    </location>
    <ligand>
        <name>GTP</name>
        <dbReference type="ChEBI" id="CHEBI:37565"/>
    </ligand>
</feature>
<dbReference type="PROSITE" id="PS51705">
    <property type="entry name" value="G_HFLX"/>
    <property type="match status" value="1"/>
</dbReference>
<dbReference type="Gene3D" id="3.40.50.11060">
    <property type="entry name" value="GTPase HflX, N-terminal domain"/>
    <property type="match status" value="1"/>
</dbReference>
<dbReference type="PRINTS" id="PR00326">
    <property type="entry name" value="GTP1OBG"/>
</dbReference>
<dbReference type="Pfam" id="PF16360">
    <property type="entry name" value="GTP-bdg_M"/>
    <property type="match status" value="1"/>
</dbReference>
<dbReference type="Gene3D" id="3.40.50.300">
    <property type="entry name" value="P-loop containing nucleotide triphosphate hydrolases"/>
    <property type="match status" value="1"/>
</dbReference>
<keyword evidence="6 7" id="KW-0342">GTP-binding</keyword>
<dbReference type="InterPro" id="IPR042108">
    <property type="entry name" value="GTPase_HflX_N_sf"/>
</dbReference>
<dbReference type="PANTHER" id="PTHR10229:SF0">
    <property type="entry name" value="GTP-BINDING PROTEIN 6-RELATED"/>
    <property type="match status" value="1"/>
</dbReference>
<dbReference type="InterPro" id="IPR027417">
    <property type="entry name" value="P-loop_NTPase"/>
</dbReference>